<gene>
    <name evidence="2" type="ORF">K0M31_001786</name>
</gene>
<feature type="compositionally biased region" description="Basic and acidic residues" evidence="1">
    <location>
        <begin position="66"/>
        <end position="80"/>
    </location>
</feature>
<organism evidence="2 3">
    <name type="scientific">Melipona bicolor</name>
    <dbReference type="NCBI Taxonomy" id="60889"/>
    <lineage>
        <taxon>Eukaryota</taxon>
        <taxon>Metazoa</taxon>
        <taxon>Ecdysozoa</taxon>
        <taxon>Arthropoda</taxon>
        <taxon>Hexapoda</taxon>
        <taxon>Insecta</taxon>
        <taxon>Pterygota</taxon>
        <taxon>Neoptera</taxon>
        <taxon>Endopterygota</taxon>
        <taxon>Hymenoptera</taxon>
        <taxon>Apocrita</taxon>
        <taxon>Aculeata</taxon>
        <taxon>Apoidea</taxon>
        <taxon>Anthophila</taxon>
        <taxon>Apidae</taxon>
        <taxon>Melipona</taxon>
    </lineage>
</organism>
<evidence type="ECO:0000313" key="2">
    <source>
        <dbReference type="EMBL" id="KAK1137272.1"/>
    </source>
</evidence>
<accession>A0AA40GGH3</accession>
<dbReference type="EMBL" id="JAHYIQ010000001">
    <property type="protein sequence ID" value="KAK1137272.1"/>
    <property type="molecule type" value="Genomic_DNA"/>
</dbReference>
<protein>
    <submittedName>
        <fullName evidence="2">Uncharacterized protein</fullName>
    </submittedName>
</protein>
<reference evidence="2" key="1">
    <citation type="submission" date="2021-10" db="EMBL/GenBank/DDBJ databases">
        <title>Melipona bicolor Genome sequencing and assembly.</title>
        <authorList>
            <person name="Araujo N.S."/>
            <person name="Arias M.C."/>
        </authorList>
    </citation>
    <scope>NUCLEOTIDE SEQUENCE</scope>
    <source>
        <strain evidence="2">USP_2M_L1-L4_2017</strain>
        <tissue evidence="2">Whole body</tissue>
    </source>
</reference>
<name>A0AA40GGH3_9HYME</name>
<sequence>MNKTNIPASCCVEVGITPPSKNCTITPSGCYDMFVSFIKSHAVQLGGVGLGIAFVQCVRRRASSGKGERDSTRIPQHYEEGAQPDDNLGEGKLLLVGPEFDQKSKQQMGYTKAARACGVGRYPASAIKRRDKESTLSK</sequence>
<comment type="caution">
    <text evidence="2">The sequence shown here is derived from an EMBL/GenBank/DDBJ whole genome shotgun (WGS) entry which is preliminary data.</text>
</comment>
<evidence type="ECO:0000313" key="3">
    <source>
        <dbReference type="Proteomes" id="UP001177670"/>
    </source>
</evidence>
<dbReference type="Proteomes" id="UP001177670">
    <property type="component" value="Unassembled WGS sequence"/>
</dbReference>
<dbReference type="AlphaFoldDB" id="A0AA40GGH3"/>
<keyword evidence="3" id="KW-1185">Reference proteome</keyword>
<proteinExistence type="predicted"/>
<feature type="region of interest" description="Disordered" evidence="1">
    <location>
        <begin position="61"/>
        <end position="90"/>
    </location>
</feature>
<evidence type="ECO:0000256" key="1">
    <source>
        <dbReference type="SAM" id="MobiDB-lite"/>
    </source>
</evidence>